<name>A0ABR0VPF5_REHGL</name>
<evidence type="ECO:0000256" key="1">
    <source>
        <dbReference type="ARBA" id="ARBA00004448"/>
    </source>
</evidence>
<accession>A0ABR0VPF5</accession>
<keyword evidence="9" id="KW-1185">Reference proteome</keyword>
<evidence type="ECO:0000256" key="2">
    <source>
        <dbReference type="ARBA" id="ARBA00006375"/>
    </source>
</evidence>
<keyword evidence="4" id="KW-0677">Repeat</keyword>
<comment type="caution">
    <text evidence="8">The sequence shown here is derived from an EMBL/GenBank/DDBJ whole genome shotgun (WGS) entry which is preliminary data.</text>
</comment>
<evidence type="ECO:0000256" key="3">
    <source>
        <dbReference type="ARBA" id="ARBA00022448"/>
    </source>
</evidence>
<comment type="subcellular location">
    <subcellularLocation>
        <location evidence="1">Mitochondrion inner membrane</location>
        <topology evidence="1">Multi-pass membrane protein</topology>
    </subcellularLocation>
</comment>
<evidence type="ECO:0000256" key="5">
    <source>
        <dbReference type="ARBA" id="ARBA00022792"/>
    </source>
</evidence>
<evidence type="ECO:0000313" key="8">
    <source>
        <dbReference type="EMBL" id="KAK6137105.1"/>
    </source>
</evidence>
<keyword evidence="6" id="KW-1133">Transmembrane helix</keyword>
<keyword evidence="5" id="KW-0999">Mitochondrion inner membrane</keyword>
<keyword evidence="6" id="KW-0472">Membrane</keyword>
<evidence type="ECO:0000256" key="7">
    <source>
        <dbReference type="ARBA" id="ARBA00023128"/>
    </source>
</evidence>
<keyword evidence="7" id="KW-0496">Mitochondrion</keyword>
<evidence type="ECO:0000313" key="9">
    <source>
        <dbReference type="Proteomes" id="UP001318860"/>
    </source>
</evidence>
<keyword evidence="3" id="KW-0813">Transport</keyword>
<dbReference type="PANTHER" id="PTHR45760">
    <property type="entry name" value="FI19922P1-RELATED"/>
    <property type="match status" value="1"/>
</dbReference>
<protein>
    <submittedName>
        <fullName evidence="8">Uncharacterized protein</fullName>
    </submittedName>
</protein>
<proteinExistence type="inferred from homology"/>
<keyword evidence="6" id="KW-0812">Transmembrane</keyword>
<dbReference type="Proteomes" id="UP001318860">
    <property type="component" value="Unassembled WGS sequence"/>
</dbReference>
<dbReference type="PANTHER" id="PTHR45760:SF6">
    <property type="entry name" value="MITOCHONDRIAL SUBSTRATE CARRIER FAMILY PROTEIN"/>
    <property type="match status" value="1"/>
</dbReference>
<sequence length="272" mass="29950">MVQIVSLLVTMHTCGCKLRLKCPMRDGAQARLKFGTAFTSKASNATTCDIRGHFSAGAASFISALIVNPLDVAKFLLCIMIYSGCKHRQLEFLMMVYVAWVAFETSTVLQVVKYVPSSVCSPVAISQYVLLIVPSRGTLDRDSQDCGEGNKCQFSIGSPFCIQTHIQGGKPPGVENFGLALSRQSRELIFIKLFKATAFLWTGLGAQLARDVPFSAVCWSSLEPLRRRILSRIEMKPVFPVFLVQTLCWFCGREALAAAGMSSRCCKELGRR</sequence>
<organism evidence="8 9">
    <name type="scientific">Rehmannia glutinosa</name>
    <name type="common">Chinese foxglove</name>
    <dbReference type="NCBI Taxonomy" id="99300"/>
    <lineage>
        <taxon>Eukaryota</taxon>
        <taxon>Viridiplantae</taxon>
        <taxon>Streptophyta</taxon>
        <taxon>Embryophyta</taxon>
        <taxon>Tracheophyta</taxon>
        <taxon>Spermatophyta</taxon>
        <taxon>Magnoliopsida</taxon>
        <taxon>eudicotyledons</taxon>
        <taxon>Gunneridae</taxon>
        <taxon>Pentapetalae</taxon>
        <taxon>asterids</taxon>
        <taxon>lamiids</taxon>
        <taxon>Lamiales</taxon>
        <taxon>Orobanchaceae</taxon>
        <taxon>Rehmannieae</taxon>
        <taxon>Rehmannia</taxon>
    </lineage>
</organism>
<gene>
    <name evidence="8" type="ORF">DH2020_029151</name>
</gene>
<comment type="similarity">
    <text evidence="2">Belongs to the mitochondrial carrier (TC 2.A.29) family.</text>
</comment>
<dbReference type="InterPro" id="IPR045315">
    <property type="entry name" value="Mtm1-like"/>
</dbReference>
<reference evidence="8 9" key="1">
    <citation type="journal article" date="2021" name="Comput. Struct. Biotechnol. J.">
        <title>De novo genome assembly of the potent medicinal plant Rehmannia glutinosa using nanopore technology.</title>
        <authorList>
            <person name="Ma L."/>
            <person name="Dong C."/>
            <person name="Song C."/>
            <person name="Wang X."/>
            <person name="Zheng X."/>
            <person name="Niu Y."/>
            <person name="Chen S."/>
            <person name="Feng W."/>
        </authorList>
    </citation>
    <scope>NUCLEOTIDE SEQUENCE [LARGE SCALE GENOMIC DNA]</scope>
    <source>
        <strain evidence="8">DH-2019</strain>
    </source>
</reference>
<evidence type="ECO:0000256" key="6">
    <source>
        <dbReference type="ARBA" id="ARBA00022989"/>
    </source>
</evidence>
<evidence type="ECO:0000256" key="4">
    <source>
        <dbReference type="ARBA" id="ARBA00022737"/>
    </source>
</evidence>
<dbReference type="EMBL" id="JABTTQ020000905">
    <property type="protein sequence ID" value="KAK6137105.1"/>
    <property type="molecule type" value="Genomic_DNA"/>
</dbReference>